<comment type="pathway">
    <text evidence="2">Quinol/quinone metabolism; menaquinone biosynthesis.</text>
</comment>
<evidence type="ECO:0000256" key="8">
    <source>
        <dbReference type="ARBA" id="ARBA00023136"/>
    </source>
</evidence>
<evidence type="ECO:0000256" key="3">
    <source>
        <dbReference type="ARBA" id="ARBA00022428"/>
    </source>
</evidence>
<keyword evidence="4" id="KW-1003">Cell membrane</keyword>
<dbReference type="Pfam" id="PF01040">
    <property type="entry name" value="UbiA"/>
    <property type="match status" value="1"/>
</dbReference>
<dbReference type="PANTHER" id="PTHR13929">
    <property type="entry name" value="1,4-DIHYDROXY-2-NAPHTHOATE OCTAPRENYLTRANSFERASE"/>
    <property type="match status" value="1"/>
</dbReference>
<evidence type="ECO:0000256" key="7">
    <source>
        <dbReference type="ARBA" id="ARBA00022989"/>
    </source>
</evidence>
<dbReference type="AlphaFoldDB" id="A0A3B0SRG2"/>
<feature type="transmembrane region" description="Helical" evidence="9">
    <location>
        <begin position="87"/>
        <end position="105"/>
    </location>
</feature>
<dbReference type="NCBIfam" id="TIGR00751">
    <property type="entry name" value="menA"/>
    <property type="match status" value="1"/>
</dbReference>
<organism evidence="10">
    <name type="scientific">hydrothermal vent metagenome</name>
    <dbReference type="NCBI Taxonomy" id="652676"/>
    <lineage>
        <taxon>unclassified sequences</taxon>
        <taxon>metagenomes</taxon>
        <taxon>ecological metagenomes</taxon>
    </lineage>
</organism>
<keyword evidence="8 9" id="KW-0472">Membrane</keyword>
<dbReference type="PIRSF" id="PIRSF005355">
    <property type="entry name" value="UBIAD1"/>
    <property type="match status" value="1"/>
</dbReference>
<feature type="transmembrane region" description="Helical" evidence="9">
    <location>
        <begin position="37"/>
        <end position="55"/>
    </location>
</feature>
<protein>
    <submittedName>
        <fullName evidence="10">1,4-dihydroxy-2-naphthoate polyprenyltransferase</fullName>
        <ecNumber evidence="10">2.5.1.74</ecNumber>
    </submittedName>
</protein>
<dbReference type="GO" id="GO:0009234">
    <property type="term" value="P:menaquinone biosynthetic process"/>
    <property type="evidence" value="ECO:0007669"/>
    <property type="project" value="UniProtKB-UniPathway"/>
</dbReference>
<feature type="transmembrane region" description="Helical" evidence="9">
    <location>
        <begin position="172"/>
        <end position="191"/>
    </location>
</feature>
<dbReference type="GO" id="GO:0016020">
    <property type="term" value="C:membrane"/>
    <property type="evidence" value="ECO:0007669"/>
    <property type="project" value="UniProtKB-SubCell"/>
</dbReference>
<feature type="transmembrane region" description="Helical" evidence="9">
    <location>
        <begin position="212"/>
        <end position="230"/>
    </location>
</feature>
<dbReference type="EMBL" id="UOEK01000153">
    <property type="protein sequence ID" value="VAV99013.1"/>
    <property type="molecule type" value="Genomic_DNA"/>
</dbReference>
<feature type="transmembrane region" description="Helical" evidence="9">
    <location>
        <begin position="142"/>
        <end position="160"/>
    </location>
</feature>
<dbReference type="EC" id="2.5.1.74" evidence="10"/>
<proteinExistence type="inferred from homology"/>
<comment type="subcellular location">
    <subcellularLocation>
        <location evidence="1">Membrane</location>
        <topology evidence="1">Multi-pass membrane protein</topology>
    </subcellularLocation>
</comment>
<dbReference type="GO" id="GO:0042371">
    <property type="term" value="P:vitamin K biosynthetic process"/>
    <property type="evidence" value="ECO:0007669"/>
    <property type="project" value="TreeGrafter"/>
</dbReference>
<evidence type="ECO:0000256" key="2">
    <source>
        <dbReference type="ARBA" id="ARBA00004863"/>
    </source>
</evidence>
<dbReference type="PANTHER" id="PTHR13929:SF0">
    <property type="entry name" value="UBIA PRENYLTRANSFERASE DOMAIN-CONTAINING PROTEIN 1"/>
    <property type="match status" value="1"/>
</dbReference>
<accession>A0A3B0SRG2</accession>
<dbReference type="InterPro" id="IPR044878">
    <property type="entry name" value="UbiA_sf"/>
</dbReference>
<dbReference type="UniPathway" id="UPA00079"/>
<dbReference type="InterPro" id="IPR026046">
    <property type="entry name" value="UBIAD1"/>
</dbReference>
<dbReference type="CDD" id="cd13962">
    <property type="entry name" value="PT_UbiA_UBIAD1"/>
    <property type="match status" value="1"/>
</dbReference>
<evidence type="ECO:0000256" key="6">
    <source>
        <dbReference type="ARBA" id="ARBA00022692"/>
    </source>
</evidence>
<reference evidence="10" key="1">
    <citation type="submission" date="2018-06" db="EMBL/GenBank/DDBJ databases">
        <authorList>
            <person name="Zhirakovskaya E."/>
        </authorList>
    </citation>
    <scope>NUCLEOTIDE SEQUENCE</scope>
</reference>
<keyword evidence="5 10" id="KW-0808">Transferase</keyword>
<sequence length="289" mass="30090">MNPWVLAARPPTLWAAVAPVLVGSAFAVRDEVFRADVFAVTVVTAVLIQVAVNFANDVGDGIKGTDNSDRIGPPRAVALGLISPQHMWRGIAVVLGIATIGGIYLTWVAGWPVIAIGVASIIASFGYTNGPRPYGYLGLGELFVFVFFGLVATIGARFVHDGTWQADTIPSAVAMGFLATAILVANNIRDIPTDEAAGKRTLAVRLGRTRSVWLYTALFVGTSASIALGVRDSGYPSTALTAAALSLVGIWFGKVLATATTGPAFITVLKGTARLQLAVAAVLSLTLVL</sequence>
<keyword evidence="6 9" id="KW-0812">Transmembrane</keyword>
<evidence type="ECO:0000256" key="9">
    <source>
        <dbReference type="SAM" id="Phobius"/>
    </source>
</evidence>
<evidence type="ECO:0000256" key="5">
    <source>
        <dbReference type="ARBA" id="ARBA00022679"/>
    </source>
</evidence>
<feature type="transmembrane region" description="Helical" evidence="9">
    <location>
        <begin position="242"/>
        <end position="266"/>
    </location>
</feature>
<evidence type="ECO:0000256" key="4">
    <source>
        <dbReference type="ARBA" id="ARBA00022475"/>
    </source>
</evidence>
<evidence type="ECO:0000313" key="10">
    <source>
        <dbReference type="EMBL" id="VAV99013.1"/>
    </source>
</evidence>
<dbReference type="HAMAP" id="MF_01937">
    <property type="entry name" value="MenA_1"/>
    <property type="match status" value="1"/>
</dbReference>
<feature type="transmembrane region" description="Helical" evidence="9">
    <location>
        <begin position="111"/>
        <end position="130"/>
    </location>
</feature>
<evidence type="ECO:0000256" key="1">
    <source>
        <dbReference type="ARBA" id="ARBA00004141"/>
    </source>
</evidence>
<dbReference type="Gene3D" id="1.10.357.140">
    <property type="entry name" value="UbiA prenyltransferase"/>
    <property type="match status" value="1"/>
</dbReference>
<dbReference type="NCBIfam" id="NF004751">
    <property type="entry name" value="PRK06080.1-3"/>
    <property type="match status" value="1"/>
</dbReference>
<keyword evidence="7 9" id="KW-1133">Transmembrane helix</keyword>
<name>A0A3B0SRG2_9ZZZZ</name>
<dbReference type="InterPro" id="IPR004657">
    <property type="entry name" value="MenA"/>
</dbReference>
<dbReference type="InterPro" id="IPR000537">
    <property type="entry name" value="UbiA_prenyltransferase"/>
</dbReference>
<gene>
    <name evidence="10" type="ORF">MNBD_ACTINO02-1955</name>
</gene>
<keyword evidence="3" id="KW-0474">Menaquinone biosynthesis</keyword>
<dbReference type="GO" id="GO:0046428">
    <property type="term" value="F:1,4-dihydroxy-2-naphthoate polyprenyltransferase activity"/>
    <property type="evidence" value="ECO:0007669"/>
    <property type="project" value="UniProtKB-EC"/>
</dbReference>